<dbReference type="Proteomes" id="UP001054889">
    <property type="component" value="Unassembled WGS sequence"/>
</dbReference>
<keyword evidence="2" id="KW-1185">Reference proteome</keyword>
<evidence type="ECO:0000313" key="1">
    <source>
        <dbReference type="EMBL" id="GJN34606.1"/>
    </source>
</evidence>
<accession>A0AAV5FJZ7</accession>
<protein>
    <recommendedName>
        <fullName evidence="3">Secreted protein</fullName>
    </recommendedName>
</protein>
<dbReference type="EMBL" id="BQKI01000085">
    <property type="protein sequence ID" value="GJN34606.1"/>
    <property type="molecule type" value="Genomic_DNA"/>
</dbReference>
<evidence type="ECO:0008006" key="3">
    <source>
        <dbReference type="Google" id="ProtNLM"/>
    </source>
</evidence>
<dbReference type="AlphaFoldDB" id="A0AAV5FJZ7"/>
<gene>
    <name evidence="1" type="primary">gb23284</name>
    <name evidence="1" type="ORF">PR202_gb23284</name>
</gene>
<comment type="caution">
    <text evidence="1">The sequence shown here is derived from an EMBL/GenBank/DDBJ whole genome shotgun (WGS) entry which is preliminary data.</text>
</comment>
<name>A0AAV5FJZ7_ELECO</name>
<organism evidence="1 2">
    <name type="scientific">Eleusine coracana subsp. coracana</name>
    <dbReference type="NCBI Taxonomy" id="191504"/>
    <lineage>
        <taxon>Eukaryota</taxon>
        <taxon>Viridiplantae</taxon>
        <taxon>Streptophyta</taxon>
        <taxon>Embryophyta</taxon>
        <taxon>Tracheophyta</taxon>
        <taxon>Spermatophyta</taxon>
        <taxon>Magnoliopsida</taxon>
        <taxon>Liliopsida</taxon>
        <taxon>Poales</taxon>
        <taxon>Poaceae</taxon>
        <taxon>PACMAD clade</taxon>
        <taxon>Chloridoideae</taxon>
        <taxon>Cynodonteae</taxon>
        <taxon>Eleusininae</taxon>
        <taxon>Eleusine</taxon>
    </lineage>
</organism>
<evidence type="ECO:0000313" key="2">
    <source>
        <dbReference type="Proteomes" id="UP001054889"/>
    </source>
</evidence>
<reference evidence="1" key="2">
    <citation type="submission" date="2021-12" db="EMBL/GenBank/DDBJ databases">
        <title>Resequencing data analysis of finger millet.</title>
        <authorList>
            <person name="Hatakeyama M."/>
            <person name="Aluri S."/>
            <person name="Balachadran M.T."/>
            <person name="Sivarajan S.R."/>
            <person name="Poveda L."/>
            <person name="Shimizu-Inatsugi R."/>
            <person name="Schlapbach R."/>
            <person name="Sreeman S.M."/>
            <person name="Shimizu K.K."/>
        </authorList>
    </citation>
    <scope>NUCLEOTIDE SEQUENCE</scope>
</reference>
<proteinExistence type="predicted"/>
<reference evidence="1" key="1">
    <citation type="journal article" date="2018" name="DNA Res.">
        <title>Multiple hybrid de novo genome assembly of finger millet, an orphan allotetraploid crop.</title>
        <authorList>
            <person name="Hatakeyama M."/>
            <person name="Aluri S."/>
            <person name="Balachadran M.T."/>
            <person name="Sivarajan S.R."/>
            <person name="Patrignani A."/>
            <person name="Gruter S."/>
            <person name="Poveda L."/>
            <person name="Shimizu-Inatsugi R."/>
            <person name="Baeten J."/>
            <person name="Francoijs K.J."/>
            <person name="Nataraja K.N."/>
            <person name="Reddy Y.A.N."/>
            <person name="Phadnis S."/>
            <person name="Ravikumar R.L."/>
            <person name="Schlapbach R."/>
            <person name="Sreeman S.M."/>
            <person name="Shimizu K.K."/>
        </authorList>
    </citation>
    <scope>NUCLEOTIDE SEQUENCE</scope>
</reference>
<sequence>MRLVAVPVRLPIARRLEGALVAPPSSALPLLLQLQRDRAPLVAATRLGPVAHMAALNCRKVRKTEFDLVRQHHEMKRD</sequence>